<dbReference type="InterPro" id="IPR014941">
    <property type="entry name" value="FimB/Mfa2/Mfa3"/>
</dbReference>
<keyword evidence="6" id="KW-0998">Cell outer membrane</keyword>
<dbReference type="GO" id="GO:0009279">
    <property type="term" value="C:cell outer membrane"/>
    <property type="evidence" value="ECO:0007669"/>
    <property type="project" value="UniProtKB-SubCell"/>
</dbReference>
<proteinExistence type="inferred from homology"/>
<comment type="caution">
    <text evidence="8">The sequence shown here is derived from an EMBL/GenBank/DDBJ whole genome shotgun (WGS) entry which is preliminary data.</text>
</comment>
<name>A0A4S2FQG0_9BACT</name>
<evidence type="ECO:0000256" key="6">
    <source>
        <dbReference type="ARBA" id="ARBA00023237"/>
    </source>
</evidence>
<dbReference type="Gene3D" id="2.60.40.2090">
    <property type="match status" value="1"/>
</dbReference>
<dbReference type="Gene3D" id="2.60.40.2100">
    <property type="match status" value="1"/>
</dbReference>
<keyword evidence="7" id="KW-0449">Lipoprotein</keyword>
<dbReference type="Proteomes" id="UP000310760">
    <property type="component" value="Unassembled WGS sequence"/>
</dbReference>
<dbReference type="AlphaFoldDB" id="A0A4S2FQG0"/>
<evidence type="ECO:0000313" key="9">
    <source>
        <dbReference type="Proteomes" id="UP000310760"/>
    </source>
</evidence>
<dbReference type="RefSeq" id="WP_135950931.1">
    <property type="nucleotide sequence ID" value="NZ_CASZDM010000028.1"/>
</dbReference>
<organism evidence="8 9">
    <name type="scientific">Phocaeicola sartorii</name>
    <dbReference type="NCBI Taxonomy" id="671267"/>
    <lineage>
        <taxon>Bacteria</taxon>
        <taxon>Pseudomonadati</taxon>
        <taxon>Bacteroidota</taxon>
        <taxon>Bacteroidia</taxon>
        <taxon>Bacteroidales</taxon>
        <taxon>Bacteroidaceae</taxon>
        <taxon>Phocaeicola</taxon>
    </lineage>
</organism>
<protein>
    <submittedName>
        <fullName evidence="8">Uncharacterized protein</fullName>
    </submittedName>
</protein>
<keyword evidence="3" id="KW-0732">Signal</keyword>
<evidence type="ECO:0000256" key="7">
    <source>
        <dbReference type="ARBA" id="ARBA00023288"/>
    </source>
</evidence>
<sequence length="382" mass="43134">MQNRLYDHRKIKKDMRLKKCNQAFWLLAALMLPGLQGCVKDDLSGCPVTGTLDLTLSYTYHNKGEADLLPEEIKKVDFFVFDEAGTFVSRVTDATGPFVKGYHKSLELPGGNYKVVVWGNLENEQHRLSGLETGQVCLDKAWLGLHTYTGKDGNEYVQTQPTDLFYTLAAGRVRNGEVSRDTLTFTKNTKHITLNIRWRDQYGFYCIDPSHAKETHCYITGQNGDAYFKDNGLPRSRWVVFRPDYVVQRSAGDAGASPVRTPNVQGRVVVDRPLPPGGEALVSARINVMRLMTYPNIESNDRIIVTKTLGNGVEQVVYERSLVELINKTAQYGTQESLDREDTYVVDLDFRCNDPWHDTGDTWFTCGITINGWTVVEMAPEV</sequence>
<gene>
    <name evidence="8" type="ORF">E5339_06930</name>
</gene>
<keyword evidence="4" id="KW-0472">Membrane</keyword>
<comment type="similarity">
    <text evidence="2">Belongs to the bacteroidetes fimbrillin superfamily. FimB/Mfa2 family.</text>
</comment>
<evidence type="ECO:0000256" key="1">
    <source>
        <dbReference type="ARBA" id="ARBA00004442"/>
    </source>
</evidence>
<dbReference type="EMBL" id="SRYJ01000012">
    <property type="protein sequence ID" value="TGY71391.1"/>
    <property type="molecule type" value="Genomic_DNA"/>
</dbReference>
<evidence type="ECO:0000256" key="3">
    <source>
        <dbReference type="ARBA" id="ARBA00022729"/>
    </source>
</evidence>
<dbReference type="Pfam" id="PF08842">
    <property type="entry name" value="Mfa2"/>
    <property type="match status" value="1"/>
</dbReference>
<evidence type="ECO:0000256" key="4">
    <source>
        <dbReference type="ARBA" id="ARBA00023136"/>
    </source>
</evidence>
<evidence type="ECO:0000256" key="2">
    <source>
        <dbReference type="ARBA" id="ARBA00007248"/>
    </source>
</evidence>
<comment type="subcellular location">
    <subcellularLocation>
        <location evidence="1">Cell outer membrane</location>
    </subcellularLocation>
</comment>
<reference evidence="8 9" key="1">
    <citation type="submission" date="2019-04" db="EMBL/GenBank/DDBJ databases">
        <title>Microbes associate with the intestines of laboratory mice.</title>
        <authorList>
            <person name="Navarre W."/>
            <person name="Wong E."/>
            <person name="Huang K."/>
            <person name="Tropini C."/>
            <person name="Ng K."/>
            <person name="Yu B."/>
        </authorList>
    </citation>
    <scope>NUCLEOTIDE SEQUENCE [LARGE SCALE GENOMIC DNA]</scope>
    <source>
        <strain evidence="8 9">NM22_B1</strain>
    </source>
</reference>
<accession>A0A4S2FQG0</accession>
<evidence type="ECO:0000256" key="5">
    <source>
        <dbReference type="ARBA" id="ARBA00023139"/>
    </source>
</evidence>
<keyword evidence="5" id="KW-0564">Palmitate</keyword>
<evidence type="ECO:0000313" key="8">
    <source>
        <dbReference type="EMBL" id="TGY71391.1"/>
    </source>
</evidence>